<organism evidence="1 2">
    <name type="scientific">Floridaenema evergladense BLCC-F167</name>
    <dbReference type="NCBI Taxonomy" id="3153639"/>
    <lineage>
        <taxon>Bacteria</taxon>
        <taxon>Bacillati</taxon>
        <taxon>Cyanobacteriota</taxon>
        <taxon>Cyanophyceae</taxon>
        <taxon>Oscillatoriophycideae</taxon>
        <taxon>Aerosakkonematales</taxon>
        <taxon>Aerosakkonemataceae</taxon>
        <taxon>Floridanema</taxon>
        <taxon>Floridanema evergladense</taxon>
    </lineage>
</organism>
<dbReference type="RefSeq" id="WP_413280412.1">
    <property type="nucleotide sequence ID" value="NZ_JBHFNT010000235.1"/>
</dbReference>
<protein>
    <submittedName>
        <fullName evidence="1">Uncharacterized protein</fullName>
    </submittedName>
</protein>
<evidence type="ECO:0000313" key="1">
    <source>
        <dbReference type="EMBL" id="MFB2838081.1"/>
    </source>
</evidence>
<name>A0ABV4WTS8_9CYAN</name>
<accession>A0ABV4WTS8</accession>
<dbReference type="EMBL" id="JBHFNT010000235">
    <property type="protein sequence ID" value="MFB2838081.1"/>
    <property type="molecule type" value="Genomic_DNA"/>
</dbReference>
<proteinExistence type="predicted"/>
<reference evidence="1 2" key="1">
    <citation type="submission" date="2024-09" db="EMBL/GenBank/DDBJ databases">
        <title>Floridaenema gen nov. (Aerosakkonemataceae, Aerosakkonematales ord. nov., Cyanobacteria) from benthic tropical and subtropical fresh waters, with the description of four new species.</title>
        <authorList>
            <person name="Moretto J.A."/>
            <person name="Berthold D.E."/>
            <person name="Lefler F.W."/>
            <person name="Huang I.-S."/>
            <person name="Laughinghouse H. IV."/>
        </authorList>
    </citation>
    <scope>NUCLEOTIDE SEQUENCE [LARGE SCALE GENOMIC DNA]</scope>
    <source>
        <strain evidence="1 2">BLCC-F167</strain>
    </source>
</reference>
<gene>
    <name evidence="1" type="ORF">ACE1CA_26580</name>
</gene>
<evidence type="ECO:0000313" key="2">
    <source>
        <dbReference type="Proteomes" id="UP001576780"/>
    </source>
</evidence>
<sequence length="43" mass="4815">MRSESTRVRAGGISIRATIHRHHQQFFFPNASPEPGLLEGRIG</sequence>
<keyword evidence="2" id="KW-1185">Reference proteome</keyword>
<dbReference type="Proteomes" id="UP001576780">
    <property type="component" value="Unassembled WGS sequence"/>
</dbReference>
<comment type="caution">
    <text evidence="1">The sequence shown here is derived from an EMBL/GenBank/DDBJ whole genome shotgun (WGS) entry which is preliminary data.</text>
</comment>